<dbReference type="OrthoDB" id="2906425at2759"/>
<dbReference type="Gene3D" id="3.90.1200.10">
    <property type="match status" value="1"/>
</dbReference>
<feature type="non-terminal residue" evidence="2">
    <location>
        <position position="1"/>
    </location>
</feature>
<dbReference type="EMBL" id="ML987210">
    <property type="protein sequence ID" value="KAF2241861.1"/>
    <property type="molecule type" value="Genomic_DNA"/>
</dbReference>
<proteinExistence type="predicted"/>
<accession>A0A6A6HV16</accession>
<feature type="non-terminal residue" evidence="2">
    <location>
        <position position="214"/>
    </location>
</feature>
<sequence>VNSDERCYSFTDTTFIKRERPLDERPINKRTGEPVVIPWLPERFQNEATVLGIIANNTKIPVPRVKGVGRDSNGRWYLVTELVQNAVRADMVDDRCWMQPDHGVYEGSCTACIDIAQTNTDQFITGTVLLWLSTLRFNSTAIKGFMVPPLWVLRYDKRPTWVPKTSTSDNSVMVHGDLGPHNIMLDQKTLWPVAVIDWEYACPLPPAFQRWSAT</sequence>
<dbReference type="RefSeq" id="XP_033676865.1">
    <property type="nucleotide sequence ID" value="XM_033822907.1"/>
</dbReference>
<dbReference type="AlphaFoldDB" id="A0A6A6HV16"/>
<dbReference type="GeneID" id="54576237"/>
<feature type="domain" description="Aminoglycoside phosphotransferase" evidence="1">
    <location>
        <begin position="163"/>
        <end position="208"/>
    </location>
</feature>
<dbReference type="SUPFAM" id="SSF56112">
    <property type="entry name" value="Protein kinase-like (PK-like)"/>
    <property type="match status" value="1"/>
</dbReference>
<organism evidence="2 3">
    <name type="scientific">Trematosphaeria pertusa</name>
    <dbReference type="NCBI Taxonomy" id="390896"/>
    <lineage>
        <taxon>Eukaryota</taxon>
        <taxon>Fungi</taxon>
        <taxon>Dikarya</taxon>
        <taxon>Ascomycota</taxon>
        <taxon>Pezizomycotina</taxon>
        <taxon>Dothideomycetes</taxon>
        <taxon>Pleosporomycetidae</taxon>
        <taxon>Pleosporales</taxon>
        <taxon>Massarineae</taxon>
        <taxon>Trematosphaeriaceae</taxon>
        <taxon>Trematosphaeria</taxon>
    </lineage>
</organism>
<dbReference type="PANTHER" id="PTHR21310:SF15">
    <property type="entry name" value="AMINOGLYCOSIDE PHOSPHOTRANSFERASE DOMAIN-CONTAINING PROTEIN"/>
    <property type="match status" value="1"/>
</dbReference>
<gene>
    <name evidence="2" type="ORF">BU26DRAFT_409238</name>
</gene>
<reference evidence="2" key="1">
    <citation type="journal article" date="2020" name="Stud. Mycol.">
        <title>101 Dothideomycetes genomes: a test case for predicting lifestyles and emergence of pathogens.</title>
        <authorList>
            <person name="Haridas S."/>
            <person name="Albert R."/>
            <person name="Binder M."/>
            <person name="Bloem J."/>
            <person name="Labutti K."/>
            <person name="Salamov A."/>
            <person name="Andreopoulos B."/>
            <person name="Baker S."/>
            <person name="Barry K."/>
            <person name="Bills G."/>
            <person name="Bluhm B."/>
            <person name="Cannon C."/>
            <person name="Castanera R."/>
            <person name="Culley D."/>
            <person name="Daum C."/>
            <person name="Ezra D."/>
            <person name="Gonzalez J."/>
            <person name="Henrissat B."/>
            <person name="Kuo A."/>
            <person name="Liang C."/>
            <person name="Lipzen A."/>
            <person name="Lutzoni F."/>
            <person name="Magnuson J."/>
            <person name="Mondo S."/>
            <person name="Nolan M."/>
            <person name="Ohm R."/>
            <person name="Pangilinan J."/>
            <person name="Park H.-J."/>
            <person name="Ramirez L."/>
            <person name="Alfaro M."/>
            <person name="Sun H."/>
            <person name="Tritt A."/>
            <person name="Yoshinaga Y."/>
            <person name="Zwiers L.-H."/>
            <person name="Turgeon B."/>
            <person name="Goodwin S."/>
            <person name="Spatafora J."/>
            <person name="Crous P."/>
            <person name="Grigoriev I."/>
        </authorList>
    </citation>
    <scope>NUCLEOTIDE SEQUENCE</scope>
    <source>
        <strain evidence="2">CBS 122368</strain>
    </source>
</reference>
<name>A0A6A6HV16_9PLEO</name>
<evidence type="ECO:0000313" key="2">
    <source>
        <dbReference type="EMBL" id="KAF2241861.1"/>
    </source>
</evidence>
<dbReference type="Proteomes" id="UP000800094">
    <property type="component" value="Unassembled WGS sequence"/>
</dbReference>
<dbReference type="PANTHER" id="PTHR21310">
    <property type="entry name" value="AMINOGLYCOSIDE PHOSPHOTRANSFERASE-RELATED-RELATED"/>
    <property type="match status" value="1"/>
</dbReference>
<keyword evidence="3" id="KW-1185">Reference proteome</keyword>
<dbReference type="InterPro" id="IPR011009">
    <property type="entry name" value="Kinase-like_dom_sf"/>
</dbReference>
<evidence type="ECO:0000313" key="3">
    <source>
        <dbReference type="Proteomes" id="UP000800094"/>
    </source>
</evidence>
<dbReference type="Pfam" id="PF01636">
    <property type="entry name" value="APH"/>
    <property type="match status" value="1"/>
</dbReference>
<dbReference type="InterPro" id="IPR051678">
    <property type="entry name" value="AGP_Transferase"/>
</dbReference>
<protein>
    <recommendedName>
        <fullName evidence="1">Aminoglycoside phosphotransferase domain-containing protein</fullName>
    </recommendedName>
</protein>
<dbReference type="InterPro" id="IPR002575">
    <property type="entry name" value="Aminoglycoside_PTrfase"/>
</dbReference>
<evidence type="ECO:0000259" key="1">
    <source>
        <dbReference type="Pfam" id="PF01636"/>
    </source>
</evidence>